<dbReference type="Proteomes" id="UP000829362">
    <property type="component" value="Segment"/>
</dbReference>
<keyword evidence="1" id="KW-0255">Endonuclease</keyword>
<gene>
    <name evidence="1" type="ORF">SSZBM1_57</name>
</gene>
<keyword evidence="2" id="KW-1185">Reference proteome</keyword>
<accession>A0AC61TSW2</accession>
<reference evidence="1" key="1">
    <citation type="submission" date="2021-11" db="EMBL/GenBank/DDBJ databases">
        <authorList>
            <person name="Rong C."/>
            <person name="Yang Y."/>
            <person name="Li S."/>
            <person name="Zhou K."/>
            <person name="Xu Y."/>
            <person name="Zhang R."/>
            <person name="Zhang Y."/>
        </authorList>
    </citation>
    <scope>NUCLEOTIDE SEQUENCE</scope>
</reference>
<organism evidence="1 2">
    <name type="scientific">Synechococcus phage S-SZBM1</name>
    <dbReference type="NCBI Taxonomy" id="2926475"/>
    <lineage>
        <taxon>Viruses</taxon>
        <taxon>Duplodnaviria</taxon>
        <taxon>Heunggongvirae</taxon>
        <taxon>Uroviricota</taxon>
        <taxon>Caudoviricetes</taxon>
        <taxon>Pantevenvirales</taxon>
        <taxon>Kyanoviridae</taxon>
        <taxon>Shenzhenivirus</taxon>
        <taxon>Shenzhenivirus sszbm1</taxon>
    </lineage>
</organism>
<name>A0AC61TSW2_9CAUD</name>
<sequence>MQVIDDFLPEEVFTTLCDATINNRDFPLFYDVKLESSSVDPTYNFQYVHKFYDDDQPASPYYDVIENIFSQRLGVKSWIRIKLNMTFSTPTCIEWGSHTDVPVEWNSKTAIFYLNSNNGYTKILDAPCATIESVQNRLLIFDGKLQHTAASSTSYGRRFVINFNYF</sequence>
<dbReference type="EMBL" id="OL473597">
    <property type="protein sequence ID" value="UNH61174.1"/>
    <property type="molecule type" value="Genomic_DNA"/>
</dbReference>
<proteinExistence type="predicted"/>
<keyword evidence="1" id="KW-0378">Hydrolase</keyword>
<evidence type="ECO:0000313" key="2">
    <source>
        <dbReference type="Proteomes" id="UP000829362"/>
    </source>
</evidence>
<evidence type="ECO:0000313" key="1">
    <source>
        <dbReference type="EMBL" id="UNH61174.1"/>
    </source>
</evidence>
<protein>
    <submittedName>
        <fullName evidence="1">DNA endonuclease V</fullName>
    </submittedName>
</protein>
<keyword evidence="1" id="KW-0540">Nuclease</keyword>